<dbReference type="AlphaFoldDB" id="A0A1Y2D9L9"/>
<evidence type="ECO:0000313" key="3">
    <source>
        <dbReference type="Proteomes" id="UP000193689"/>
    </source>
</evidence>
<dbReference type="InParanoid" id="A0A1Y2D9L9"/>
<dbReference type="OrthoDB" id="4707307at2759"/>
<gene>
    <name evidence="2" type="ORF">BCR38DRAFT_121126</name>
</gene>
<dbReference type="EMBL" id="MCFJ01000025">
    <property type="protein sequence ID" value="ORY55826.1"/>
    <property type="molecule type" value="Genomic_DNA"/>
</dbReference>
<dbReference type="Proteomes" id="UP000193689">
    <property type="component" value="Unassembled WGS sequence"/>
</dbReference>
<evidence type="ECO:0000313" key="2">
    <source>
        <dbReference type="EMBL" id="ORY55826.1"/>
    </source>
</evidence>
<dbReference type="GeneID" id="63769685"/>
<accession>A0A1Y2D9L9</accession>
<dbReference type="STRING" id="1141098.A0A1Y2D9L9"/>
<proteinExistence type="predicted"/>
<dbReference type="RefSeq" id="XP_040709778.1">
    <property type="nucleotide sequence ID" value="XM_040853473.1"/>
</dbReference>
<protein>
    <submittedName>
        <fullName evidence="2">Uncharacterized protein</fullName>
    </submittedName>
</protein>
<feature type="compositionally biased region" description="Basic residues" evidence="1">
    <location>
        <begin position="422"/>
        <end position="433"/>
    </location>
</feature>
<comment type="caution">
    <text evidence="2">The sequence shown here is derived from an EMBL/GenBank/DDBJ whole genome shotgun (WGS) entry which is preliminary data.</text>
</comment>
<evidence type="ECO:0000256" key="1">
    <source>
        <dbReference type="SAM" id="MobiDB-lite"/>
    </source>
</evidence>
<sequence length="441" mass="50219">MIENIPTQQVGQHPAATARMYDQLADRVRTLQAELDQLKAASLERRIDDIDQRSQSPDVRHQQWRSHADSNPIHHLPLPSLSRIKLSQNKLTREIVGIFDPHFEDHDGIGRITDGKLLIYTDVVCFRERLMLTEDDPEHAIAQQIKALWPTLMAGPALDWWINELTYDERTEHRKSLNEMCSALLHRFRPDAAMATKRFNDSGLSLRDLIDNDNALSDYIAKKMRWARAMGIVSEKNGNWHGAMIQIWSNMSLGIRQYLRAPNDIESFGEYQRVITNSRAILLAAAHDKYPKSRRSRTTPSESPRISIRDNYYPAVTHRAAAPTDTNANLLATEVIDPMIATKNTDAEKPHCIAITIDVTGSRTKTIAGKSARVNLTTLTNKTTTNHVMIETARMTDGTRPRTESTGPGNPKRYHLVARRRNRPRSPKVRHTIHTTSWTRT</sequence>
<reference evidence="2 3" key="1">
    <citation type="submission" date="2016-07" db="EMBL/GenBank/DDBJ databases">
        <title>Pervasive Adenine N6-methylation of Active Genes in Fungi.</title>
        <authorList>
            <consortium name="DOE Joint Genome Institute"/>
            <person name="Mondo S.J."/>
            <person name="Dannebaum R.O."/>
            <person name="Kuo R.C."/>
            <person name="Labutti K."/>
            <person name="Haridas S."/>
            <person name="Kuo A."/>
            <person name="Salamov A."/>
            <person name="Ahrendt S.R."/>
            <person name="Lipzen A."/>
            <person name="Sullivan W."/>
            <person name="Andreopoulos W.B."/>
            <person name="Clum A."/>
            <person name="Lindquist E."/>
            <person name="Daum C."/>
            <person name="Ramamoorthy G.K."/>
            <person name="Gryganskyi A."/>
            <person name="Culley D."/>
            <person name="Magnuson J.K."/>
            <person name="James T.Y."/>
            <person name="O'Malley M.A."/>
            <person name="Stajich J.E."/>
            <person name="Spatafora J.W."/>
            <person name="Visel A."/>
            <person name="Grigoriev I.V."/>
        </authorList>
    </citation>
    <scope>NUCLEOTIDE SEQUENCE [LARGE SCALE GENOMIC DNA]</scope>
    <source>
        <strain evidence="2 3">CBS 129021</strain>
    </source>
</reference>
<keyword evidence="3" id="KW-1185">Reference proteome</keyword>
<organism evidence="2 3">
    <name type="scientific">Pseudomassariella vexata</name>
    <dbReference type="NCBI Taxonomy" id="1141098"/>
    <lineage>
        <taxon>Eukaryota</taxon>
        <taxon>Fungi</taxon>
        <taxon>Dikarya</taxon>
        <taxon>Ascomycota</taxon>
        <taxon>Pezizomycotina</taxon>
        <taxon>Sordariomycetes</taxon>
        <taxon>Xylariomycetidae</taxon>
        <taxon>Amphisphaeriales</taxon>
        <taxon>Pseudomassariaceae</taxon>
        <taxon>Pseudomassariella</taxon>
    </lineage>
</organism>
<feature type="region of interest" description="Disordered" evidence="1">
    <location>
        <begin position="422"/>
        <end position="441"/>
    </location>
</feature>
<feature type="region of interest" description="Disordered" evidence="1">
    <location>
        <begin position="48"/>
        <end position="72"/>
    </location>
</feature>
<name>A0A1Y2D9L9_9PEZI</name>